<proteinExistence type="predicted"/>
<dbReference type="VEuPathDB" id="FungiDB:yc1106_08679"/>
<dbReference type="InterPro" id="IPR013126">
    <property type="entry name" value="Hsp_70_fam"/>
</dbReference>
<dbReference type="SUPFAM" id="SSF53067">
    <property type="entry name" value="Actin-like ATPase domain"/>
    <property type="match status" value="2"/>
</dbReference>
<name>A0A9Q8ZFR9_CURCL</name>
<evidence type="ECO:0000313" key="4">
    <source>
        <dbReference type="Proteomes" id="UP001056012"/>
    </source>
</evidence>
<dbReference type="Proteomes" id="UP001056012">
    <property type="component" value="Chromosome 7"/>
</dbReference>
<dbReference type="AlphaFoldDB" id="A0A9Q8ZFR9"/>
<dbReference type="CDD" id="cd10170">
    <property type="entry name" value="ASKHA_NBD_HSP70"/>
    <property type="match status" value="1"/>
</dbReference>
<keyword evidence="4" id="KW-1185">Reference proteome</keyword>
<sequence>MGSSRLVIGLDYGTTYTGVSFCEVSNPPTDRQHIEVIHDWPSRHGKVGTREKVPSEVAYLDEGLRWGCDIPPHEKRHMWTKLELDNRGTGEAAKIIGEMSSQSQTRRPAVEIIADFLAQIKAHLIKNLDDKYGKELWRTLPITLVVTFPAVWSDIAKHRTMQAIEKAGFNSLEFQQLVRPIVVTTEPEAAALYTIKTLRGTAQDANLAVGDGFIVCDMGGGTVDLISYRVTSIKPTIIEEATVGSGAQCGGSFVDRAFLHWLERRLGTADFIKIAECRCEEIPRTSLTRKAAKLLQDFNMEVKSGFSGTQTNYLLLPNPLSAIEDDEKRGISDGELKITSDDTRAMFDSCLCQTYELIQEQIQRACVCDLKIKYVFMVGGFSESPYMFAKIRGYLEKQDIHVIRPPNSWSAIARGAATKGLERDSSTVSNRKSRRHYGTSCAQAFQKYRHLKDDMFTDKFHGKKRARHQMHWLINKGQDLPALEGNHATADMSTKWWAGDAPIAHWKLFSCDADIAPSRSVDKSVCRVTTLTVDLSDLSKDNMTQNTSPSGRQYYSVRLKVNISLQSSLEFYVTFKGKKFGSVTVSYD</sequence>
<dbReference type="OrthoDB" id="2963168at2759"/>
<dbReference type="PANTHER" id="PTHR14187:SF82">
    <property type="entry name" value="FAMILY CHAPERONE, PUTATIVE (AFU_ORTHOLOGUE AFUA_7G08575)-RELATED"/>
    <property type="match status" value="1"/>
</dbReference>
<reference evidence="3" key="1">
    <citation type="submission" date="2021-12" db="EMBL/GenBank/DDBJ databases">
        <title>Curvularia clavata genome.</title>
        <authorList>
            <person name="Cao Y."/>
        </authorList>
    </citation>
    <scope>NUCLEOTIDE SEQUENCE</scope>
    <source>
        <strain evidence="3">Yc1106</strain>
    </source>
</reference>
<dbReference type="GO" id="GO:0005524">
    <property type="term" value="F:ATP binding"/>
    <property type="evidence" value="ECO:0007669"/>
    <property type="project" value="UniProtKB-KW"/>
</dbReference>
<dbReference type="Gene3D" id="3.30.420.40">
    <property type="match status" value="2"/>
</dbReference>
<dbReference type="PANTHER" id="PTHR14187">
    <property type="entry name" value="ALPHA KINASE/ELONGATION FACTOR 2 KINASE"/>
    <property type="match status" value="1"/>
</dbReference>
<gene>
    <name evidence="3" type="ORF">yc1106_08679</name>
</gene>
<dbReference type="EMBL" id="CP089280">
    <property type="protein sequence ID" value="USP81405.1"/>
    <property type="molecule type" value="Genomic_DNA"/>
</dbReference>
<dbReference type="GO" id="GO:0140662">
    <property type="term" value="F:ATP-dependent protein folding chaperone"/>
    <property type="evidence" value="ECO:0007669"/>
    <property type="project" value="InterPro"/>
</dbReference>
<accession>A0A9Q8ZFR9</accession>
<evidence type="ECO:0008006" key="5">
    <source>
        <dbReference type="Google" id="ProtNLM"/>
    </source>
</evidence>
<keyword evidence="2" id="KW-0067">ATP-binding</keyword>
<dbReference type="Pfam" id="PF00012">
    <property type="entry name" value="HSP70"/>
    <property type="match status" value="1"/>
</dbReference>
<protein>
    <recommendedName>
        <fullName evidence="5">Hsp70 family protein</fullName>
    </recommendedName>
</protein>
<keyword evidence="1" id="KW-0547">Nucleotide-binding</keyword>
<dbReference type="InterPro" id="IPR043129">
    <property type="entry name" value="ATPase_NBD"/>
</dbReference>
<evidence type="ECO:0000256" key="2">
    <source>
        <dbReference type="ARBA" id="ARBA00022840"/>
    </source>
</evidence>
<evidence type="ECO:0000256" key="1">
    <source>
        <dbReference type="ARBA" id="ARBA00022741"/>
    </source>
</evidence>
<evidence type="ECO:0000313" key="3">
    <source>
        <dbReference type="EMBL" id="USP81405.1"/>
    </source>
</evidence>
<organism evidence="3 4">
    <name type="scientific">Curvularia clavata</name>
    <dbReference type="NCBI Taxonomy" id="95742"/>
    <lineage>
        <taxon>Eukaryota</taxon>
        <taxon>Fungi</taxon>
        <taxon>Dikarya</taxon>
        <taxon>Ascomycota</taxon>
        <taxon>Pezizomycotina</taxon>
        <taxon>Dothideomycetes</taxon>
        <taxon>Pleosporomycetidae</taxon>
        <taxon>Pleosporales</taxon>
        <taxon>Pleosporineae</taxon>
        <taxon>Pleosporaceae</taxon>
        <taxon>Curvularia</taxon>
    </lineage>
</organism>
<dbReference type="Gene3D" id="3.90.640.10">
    <property type="entry name" value="Actin, Chain A, domain 4"/>
    <property type="match status" value="1"/>
</dbReference>